<dbReference type="InterPro" id="IPR050416">
    <property type="entry name" value="FAD-linked_Oxidoreductase"/>
</dbReference>
<name>A0A1A3NC21_MYCAS</name>
<dbReference type="InterPro" id="IPR016169">
    <property type="entry name" value="FAD-bd_PCMH_sub2"/>
</dbReference>
<dbReference type="Gene3D" id="3.40.462.20">
    <property type="match status" value="1"/>
</dbReference>
<gene>
    <name evidence="7" type="ORF">A5635_27650</name>
</gene>
<evidence type="ECO:0000256" key="3">
    <source>
        <dbReference type="ARBA" id="ARBA00022630"/>
    </source>
</evidence>
<dbReference type="PROSITE" id="PS51387">
    <property type="entry name" value="FAD_PCMH"/>
    <property type="match status" value="1"/>
</dbReference>
<keyword evidence="5" id="KW-0560">Oxidoreductase</keyword>
<dbReference type="Pfam" id="PF01565">
    <property type="entry name" value="FAD_binding_4"/>
    <property type="match status" value="1"/>
</dbReference>
<dbReference type="GO" id="GO:0016491">
    <property type="term" value="F:oxidoreductase activity"/>
    <property type="evidence" value="ECO:0007669"/>
    <property type="project" value="UniProtKB-KW"/>
</dbReference>
<evidence type="ECO:0000256" key="1">
    <source>
        <dbReference type="ARBA" id="ARBA00001974"/>
    </source>
</evidence>
<feature type="domain" description="FAD-binding PCMH-type" evidence="6">
    <location>
        <begin position="35"/>
        <end position="206"/>
    </location>
</feature>
<evidence type="ECO:0000256" key="5">
    <source>
        <dbReference type="ARBA" id="ARBA00023002"/>
    </source>
</evidence>
<evidence type="ECO:0000259" key="6">
    <source>
        <dbReference type="PROSITE" id="PS51387"/>
    </source>
</evidence>
<keyword evidence="4" id="KW-0274">FAD</keyword>
<dbReference type="InterPro" id="IPR016167">
    <property type="entry name" value="FAD-bd_PCMH_sub1"/>
</dbReference>
<dbReference type="InterPro" id="IPR016166">
    <property type="entry name" value="FAD-bd_PCMH"/>
</dbReference>
<dbReference type="InterPro" id="IPR036318">
    <property type="entry name" value="FAD-bd_PCMH-like_sf"/>
</dbReference>
<dbReference type="Pfam" id="PF08031">
    <property type="entry name" value="BBE"/>
    <property type="match status" value="1"/>
</dbReference>
<dbReference type="Gene3D" id="3.30.465.10">
    <property type="match status" value="1"/>
</dbReference>
<comment type="caution">
    <text evidence="7">The sequence shown here is derived from an EMBL/GenBank/DDBJ whole genome shotgun (WGS) entry which is preliminary data.</text>
</comment>
<proteinExistence type="inferred from homology"/>
<dbReference type="AlphaFoldDB" id="A0A1A3NC21"/>
<dbReference type="GO" id="GO:0071949">
    <property type="term" value="F:FAD binding"/>
    <property type="evidence" value="ECO:0007669"/>
    <property type="project" value="InterPro"/>
</dbReference>
<evidence type="ECO:0000313" key="8">
    <source>
        <dbReference type="Proteomes" id="UP000093819"/>
    </source>
</evidence>
<dbReference type="PANTHER" id="PTHR42973:SF39">
    <property type="entry name" value="FAD-BINDING PCMH-TYPE DOMAIN-CONTAINING PROTEIN"/>
    <property type="match status" value="1"/>
</dbReference>
<dbReference type="Proteomes" id="UP000093819">
    <property type="component" value="Unassembled WGS sequence"/>
</dbReference>
<dbReference type="InterPro" id="IPR006094">
    <property type="entry name" value="Oxid_FAD_bind_N"/>
</dbReference>
<dbReference type="EMBL" id="LZLR01000163">
    <property type="protein sequence ID" value="OBK18875.1"/>
    <property type="molecule type" value="Genomic_DNA"/>
</dbReference>
<sequence>MTNMATDEVRGRLGGDVILPDDPGYDEARALHNAMIDKRPAVIARCRSAADVASALQFARTSNLDVAVRGGGHNGPGFGTVEGGLVIDMSPMNRIEVNPDRRTVRVQGGATWAAVDAATHVHGLATPSGIISGTGVGGLTLGGGHGYLSRKHGLTIDNLLAAEVVLADGREVTASESEHPDLFWALRGGGGNFGVVTSFTFRLHPMQSVICGPTAWPISATADILGWFRDFLPAQDEDLYGFFATMTVPPAPPFPEAFHLHKACAVVWCYTGDPARAEEAFTPVRQMQPAWDGVGAAPYPALQSTFDALYPKGLQWYWRGDFFRTVPDEAVAAHARFSEELPTMHSTMHLYPIDGAVHRVGQTDTAFAHRDVTFSQVIAGVDPDPANAETLRRWSGDYWNATHPYSAGAAYVNFMMDEGQDRVRASYGPNYSRLSQIKAEYDPRNVFHINQNIRPA</sequence>
<organism evidence="7 8">
    <name type="scientific">Mycobacterium asiaticum</name>
    <dbReference type="NCBI Taxonomy" id="1790"/>
    <lineage>
        <taxon>Bacteria</taxon>
        <taxon>Bacillati</taxon>
        <taxon>Actinomycetota</taxon>
        <taxon>Actinomycetes</taxon>
        <taxon>Mycobacteriales</taxon>
        <taxon>Mycobacteriaceae</taxon>
        <taxon>Mycobacterium</taxon>
    </lineage>
</organism>
<dbReference type="PROSITE" id="PS00862">
    <property type="entry name" value="OX2_COVAL_FAD"/>
    <property type="match status" value="1"/>
</dbReference>
<dbReference type="InterPro" id="IPR006093">
    <property type="entry name" value="Oxy_OxRdtase_FAD_BS"/>
</dbReference>
<reference evidence="7 8" key="1">
    <citation type="submission" date="2016-06" db="EMBL/GenBank/DDBJ databases">
        <authorList>
            <person name="Kjaerup R.B."/>
            <person name="Dalgaard T.S."/>
            <person name="Juul-Madsen H.R."/>
        </authorList>
    </citation>
    <scope>NUCLEOTIDE SEQUENCE [LARGE SCALE GENOMIC DNA]</scope>
    <source>
        <strain evidence="7 8">1245335.1</strain>
    </source>
</reference>
<dbReference type="PANTHER" id="PTHR42973">
    <property type="entry name" value="BINDING OXIDOREDUCTASE, PUTATIVE (AFU_ORTHOLOGUE AFUA_1G17690)-RELATED"/>
    <property type="match status" value="1"/>
</dbReference>
<dbReference type="SUPFAM" id="SSF56176">
    <property type="entry name" value="FAD-binding/transporter-associated domain-like"/>
    <property type="match status" value="1"/>
</dbReference>
<protein>
    <submittedName>
        <fullName evidence="7">Oxidoreductase</fullName>
    </submittedName>
</protein>
<dbReference type="Gene3D" id="3.30.43.10">
    <property type="entry name" value="Uridine Diphospho-n-acetylenolpyruvylglucosamine Reductase, domain 2"/>
    <property type="match status" value="1"/>
</dbReference>
<comment type="similarity">
    <text evidence="2">Belongs to the oxygen-dependent FAD-linked oxidoreductase family.</text>
</comment>
<dbReference type="InterPro" id="IPR012951">
    <property type="entry name" value="BBE"/>
</dbReference>
<evidence type="ECO:0000256" key="2">
    <source>
        <dbReference type="ARBA" id="ARBA00005466"/>
    </source>
</evidence>
<evidence type="ECO:0000313" key="7">
    <source>
        <dbReference type="EMBL" id="OBK18875.1"/>
    </source>
</evidence>
<evidence type="ECO:0000256" key="4">
    <source>
        <dbReference type="ARBA" id="ARBA00022827"/>
    </source>
</evidence>
<comment type="cofactor">
    <cofactor evidence="1">
        <name>FAD</name>
        <dbReference type="ChEBI" id="CHEBI:57692"/>
    </cofactor>
</comment>
<accession>A0A1A3NC21</accession>
<keyword evidence="3" id="KW-0285">Flavoprotein</keyword>